<name>A0AAV5TRH6_9BILA</name>
<dbReference type="Proteomes" id="UP001432027">
    <property type="component" value="Unassembled WGS sequence"/>
</dbReference>
<proteinExistence type="predicted"/>
<dbReference type="AlphaFoldDB" id="A0AAV5TRH6"/>
<feature type="non-terminal residue" evidence="2">
    <location>
        <position position="1"/>
    </location>
</feature>
<dbReference type="EMBL" id="BTSX01000004">
    <property type="protein sequence ID" value="GMS97047.1"/>
    <property type="molecule type" value="Genomic_DNA"/>
</dbReference>
<accession>A0AAV5TRH6</accession>
<dbReference type="EMBL" id="BTSX01000004">
    <property type="protein sequence ID" value="GMS97044.1"/>
    <property type="molecule type" value="Genomic_DNA"/>
</dbReference>
<protein>
    <submittedName>
        <fullName evidence="2">Uncharacterized protein</fullName>
    </submittedName>
</protein>
<feature type="non-terminal residue" evidence="2">
    <location>
        <position position="80"/>
    </location>
</feature>
<reference evidence="2" key="1">
    <citation type="submission" date="2023-10" db="EMBL/GenBank/DDBJ databases">
        <title>Genome assembly of Pristionchus species.</title>
        <authorList>
            <person name="Yoshida K."/>
            <person name="Sommer R.J."/>
        </authorList>
    </citation>
    <scope>NUCLEOTIDE SEQUENCE</scope>
    <source>
        <strain evidence="2">RS0144</strain>
    </source>
</reference>
<evidence type="ECO:0000313" key="2">
    <source>
        <dbReference type="EMBL" id="GMS97047.1"/>
    </source>
</evidence>
<organism evidence="2 3">
    <name type="scientific">Pristionchus entomophagus</name>
    <dbReference type="NCBI Taxonomy" id="358040"/>
    <lineage>
        <taxon>Eukaryota</taxon>
        <taxon>Metazoa</taxon>
        <taxon>Ecdysozoa</taxon>
        <taxon>Nematoda</taxon>
        <taxon>Chromadorea</taxon>
        <taxon>Rhabditida</taxon>
        <taxon>Rhabditina</taxon>
        <taxon>Diplogasteromorpha</taxon>
        <taxon>Diplogasteroidea</taxon>
        <taxon>Neodiplogasteridae</taxon>
        <taxon>Pristionchus</taxon>
    </lineage>
</organism>
<sequence length="80" mass="9041">QHIRAKQKYEQVVAYVIASGKFLHMAIGVRVQRKELEMDKSGKLNKVRGSDNEVIIKSIIEEIDVKGSYSNPDPMSVLII</sequence>
<gene>
    <name evidence="1" type="ORF">PENTCL1PPCAC_19219</name>
    <name evidence="2" type="ORF">PENTCL1PPCAC_19222</name>
</gene>
<evidence type="ECO:0000313" key="3">
    <source>
        <dbReference type="Proteomes" id="UP001432027"/>
    </source>
</evidence>
<keyword evidence="3" id="KW-1185">Reference proteome</keyword>
<evidence type="ECO:0000313" key="1">
    <source>
        <dbReference type="EMBL" id="GMS97044.1"/>
    </source>
</evidence>
<comment type="caution">
    <text evidence="2">The sequence shown here is derived from an EMBL/GenBank/DDBJ whole genome shotgun (WGS) entry which is preliminary data.</text>
</comment>